<dbReference type="PANTHER" id="PTHR44229:SF5">
    <property type="entry name" value="15-HYDROXYPROSTAGLANDIN DEHYDROGENASE [NAD(+)]"/>
    <property type="match status" value="1"/>
</dbReference>
<reference evidence="24 25" key="1">
    <citation type="submission" date="2021-06" db="EMBL/GenBank/DDBJ databases">
        <title>Chromosome-level genome assembly of the red-tail catfish (Hemibagrus wyckioides).</title>
        <authorList>
            <person name="Shao F."/>
        </authorList>
    </citation>
    <scope>NUCLEOTIDE SEQUENCE [LARGE SCALE GENOMIC DNA]</scope>
    <source>
        <strain evidence="24">EC202008001</strain>
        <tissue evidence="24">Blood</tissue>
    </source>
</reference>
<comment type="catalytic activity">
    <reaction evidence="22">
        <text>resolvin E1 + NAD(+) = 18-oxo-resolvin E1 + NADH + H(+)</text>
        <dbReference type="Rhea" id="RHEA:49244"/>
        <dbReference type="ChEBI" id="CHEBI:15378"/>
        <dbReference type="ChEBI" id="CHEBI:57540"/>
        <dbReference type="ChEBI" id="CHEBI:57945"/>
        <dbReference type="ChEBI" id="CHEBI:91000"/>
        <dbReference type="ChEBI" id="CHEBI:91001"/>
    </reaction>
    <physiologicalReaction direction="left-to-right" evidence="22">
        <dbReference type="Rhea" id="RHEA:49245"/>
    </physiologicalReaction>
</comment>
<evidence type="ECO:0000256" key="15">
    <source>
        <dbReference type="ARBA" id="ARBA00048170"/>
    </source>
</evidence>
<evidence type="ECO:0000256" key="19">
    <source>
        <dbReference type="ARBA" id="ARBA00048739"/>
    </source>
</evidence>
<comment type="similarity">
    <text evidence="1 23">Belongs to the short-chain dehydrogenases/reductases (SDR) family.</text>
</comment>
<evidence type="ECO:0000256" key="7">
    <source>
        <dbReference type="ARBA" id="ARBA00041812"/>
    </source>
</evidence>
<comment type="caution">
    <text evidence="24">The sequence shown here is derived from an EMBL/GenBank/DDBJ whole genome shotgun (WGS) entry which is preliminary data.</text>
</comment>
<evidence type="ECO:0000256" key="14">
    <source>
        <dbReference type="ARBA" id="ARBA00048144"/>
    </source>
</evidence>
<evidence type="ECO:0000256" key="23">
    <source>
        <dbReference type="RuleBase" id="RU000363"/>
    </source>
</evidence>
<dbReference type="OrthoDB" id="37659at2759"/>
<gene>
    <name evidence="24" type="ORF">KOW79_015094</name>
</gene>
<dbReference type="GO" id="GO:0005737">
    <property type="term" value="C:cytoplasm"/>
    <property type="evidence" value="ECO:0007669"/>
    <property type="project" value="TreeGrafter"/>
</dbReference>
<comment type="catalytic activity">
    <reaction evidence="17">
        <text>lipoxin A4 + NAD(+) = 15-oxo-(5S,6R)-dihydroxy-(7E,9E,11Z,13E)-eicosatetraenoate + NADH + H(+)</text>
        <dbReference type="Rhea" id="RHEA:41572"/>
        <dbReference type="ChEBI" id="CHEBI:15378"/>
        <dbReference type="ChEBI" id="CHEBI:57540"/>
        <dbReference type="ChEBI" id="CHEBI:57945"/>
        <dbReference type="ChEBI" id="CHEBI:67026"/>
        <dbReference type="ChEBI" id="CHEBI:78311"/>
    </reaction>
    <physiologicalReaction direction="left-to-right" evidence="17">
        <dbReference type="Rhea" id="RHEA:41573"/>
    </physiologicalReaction>
</comment>
<keyword evidence="2" id="KW-0443">Lipid metabolism</keyword>
<dbReference type="CDD" id="cd05323">
    <property type="entry name" value="ADH_SDR_c_like"/>
    <property type="match status" value="1"/>
</dbReference>
<evidence type="ECO:0000256" key="9">
    <source>
        <dbReference type="ARBA" id="ARBA00045705"/>
    </source>
</evidence>
<comment type="catalytic activity">
    <reaction evidence="18">
        <text>prostaglandin A1 + NAD(+) = 15-oxo-prostaglandin A1 + NADH + H(+)</text>
        <dbReference type="Rhea" id="RHEA:41263"/>
        <dbReference type="ChEBI" id="CHEBI:15378"/>
        <dbReference type="ChEBI" id="CHEBI:57398"/>
        <dbReference type="ChEBI" id="CHEBI:57540"/>
        <dbReference type="ChEBI" id="CHEBI:57945"/>
        <dbReference type="ChEBI" id="CHEBI:85072"/>
    </reaction>
    <physiologicalReaction direction="left-to-right" evidence="18">
        <dbReference type="Rhea" id="RHEA:41264"/>
    </physiologicalReaction>
</comment>
<evidence type="ECO:0000256" key="3">
    <source>
        <dbReference type="ARBA" id="ARBA00023002"/>
    </source>
</evidence>
<dbReference type="EC" id="1.1.1.141" evidence="4"/>
<organism evidence="24 25">
    <name type="scientific">Hemibagrus wyckioides</name>
    <dbReference type="NCBI Taxonomy" id="337641"/>
    <lineage>
        <taxon>Eukaryota</taxon>
        <taxon>Metazoa</taxon>
        <taxon>Chordata</taxon>
        <taxon>Craniata</taxon>
        <taxon>Vertebrata</taxon>
        <taxon>Euteleostomi</taxon>
        <taxon>Actinopterygii</taxon>
        <taxon>Neopterygii</taxon>
        <taxon>Teleostei</taxon>
        <taxon>Ostariophysi</taxon>
        <taxon>Siluriformes</taxon>
        <taxon>Bagridae</taxon>
        <taxon>Hemibagrus</taxon>
    </lineage>
</organism>
<comment type="catalytic activity">
    <reaction evidence="20">
        <text>resolvin D2 + NAD(+) = 16-oxoresolvin D2 + NADH + H(+)</text>
        <dbReference type="Rhea" id="RHEA:53588"/>
        <dbReference type="ChEBI" id="CHEBI:15378"/>
        <dbReference type="ChEBI" id="CHEBI:57540"/>
        <dbReference type="ChEBI" id="CHEBI:57945"/>
        <dbReference type="ChEBI" id="CHEBI:133367"/>
        <dbReference type="ChEBI" id="CHEBI:137498"/>
    </reaction>
    <physiologicalReaction direction="left-to-right" evidence="20">
        <dbReference type="Rhea" id="RHEA:53589"/>
    </physiologicalReaction>
</comment>
<comment type="catalytic activity">
    <reaction evidence="12">
        <text>14-hydroxy-(4Z,7Z,10Z,12E,16Z,19Z)-docosahexaenoate + NAD(+) = 14-oxo-(4Z,7Z,10Z,12E,16Z,19Z)-docosahexaenoate + NADH + H(+)</text>
        <dbReference type="Rhea" id="RHEA:48952"/>
        <dbReference type="ChEBI" id="CHEBI:15378"/>
        <dbReference type="ChEBI" id="CHEBI:57540"/>
        <dbReference type="ChEBI" id="CHEBI:57945"/>
        <dbReference type="ChEBI" id="CHEBI:90866"/>
        <dbReference type="ChEBI" id="CHEBI:90867"/>
    </reaction>
    <physiologicalReaction direction="left-to-right" evidence="12">
        <dbReference type="Rhea" id="RHEA:48953"/>
    </physiologicalReaction>
</comment>
<evidence type="ECO:0000256" key="21">
    <source>
        <dbReference type="ARBA" id="ARBA00049151"/>
    </source>
</evidence>
<evidence type="ECO:0000256" key="20">
    <source>
        <dbReference type="ARBA" id="ARBA00048921"/>
    </source>
</evidence>
<keyword evidence="2" id="KW-0644">Prostaglandin metabolism</keyword>
<comment type="catalytic activity">
    <reaction evidence="21">
        <text>(15S)-hydroxy-(5Z,8Z,11Z,13E)-eicosatetraenoate + NAD(+) = 15-oxo-(5Z,8Z,11Z,13E)-eicosatetraenoate + NADH + H(+)</text>
        <dbReference type="Rhea" id="RHEA:23260"/>
        <dbReference type="ChEBI" id="CHEBI:15378"/>
        <dbReference type="ChEBI" id="CHEBI:57409"/>
        <dbReference type="ChEBI" id="CHEBI:57410"/>
        <dbReference type="ChEBI" id="CHEBI:57540"/>
        <dbReference type="ChEBI" id="CHEBI:57945"/>
        <dbReference type="EC" id="1.1.1.232"/>
    </reaction>
    <physiologicalReaction direction="left-to-right" evidence="21">
        <dbReference type="Rhea" id="RHEA:23261"/>
    </physiologicalReaction>
</comment>
<dbReference type="GO" id="GO:0006693">
    <property type="term" value="P:prostaglandin metabolic process"/>
    <property type="evidence" value="ECO:0007669"/>
    <property type="project" value="UniProtKB-KW"/>
</dbReference>
<protein>
    <recommendedName>
        <fullName evidence="6">15-hydroxyprostaglandin dehydrogenase [NAD(+)]</fullName>
        <ecNumber evidence="4">1.1.1.141</ecNumber>
        <ecNumber evidence="5">1.1.1.232</ecNumber>
    </recommendedName>
    <alternativeName>
        <fullName evidence="8">Eicosanoid/docosanoid dehydrogenase [NAD(+)]</fullName>
    </alternativeName>
    <alternativeName>
        <fullName evidence="7">Prostaglandin dehydrogenase 1</fullName>
    </alternativeName>
</protein>
<dbReference type="Pfam" id="PF00106">
    <property type="entry name" value="adh_short"/>
    <property type="match status" value="1"/>
</dbReference>
<keyword evidence="25" id="KW-1185">Reference proteome</keyword>
<evidence type="ECO:0000256" key="2">
    <source>
        <dbReference type="ARBA" id="ARBA00022501"/>
    </source>
</evidence>
<dbReference type="FunFam" id="3.40.50.720:FF:000149">
    <property type="entry name" value="15-hydroxyprostaglandin dehydrogenase [NAD(+)]"/>
    <property type="match status" value="1"/>
</dbReference>
<evidence type="ECO:0000256" key="12">
    <source>
        <dbReference type="ARBA" id="ARBA00048008"/>
    </source>
</evidence>
<dbReference type="PROSITE" id="PS00061">
    <property type="entry name" value="ADH_SHORT"/>
    <property type="match status" value="1"/>
</dbReference>
<dbReference type="PANTHER" id="PTHR44229">
    <property type="entry name" value="15-HYDROXYPROSTAGLANDIN DEHYDROGENASE [NAD(+)]"/>
    <property type="match status" value="1"/>
</dbReference>
<comment type="catalytic activity">
    <reaction evidence="19">
        <text>prostaglandin E2 + NAD(+) = 15-oxoprostaglandin E2 + NADH + H(+)</text>
        <dbReference type="Rhea" id="RHEA:11876"/>
        <dbReference type="ChEBI" id="CHEBI:15378"/>
        <dbReference type="ChEBI" id="CHEBI:57400"/>
        <dbReference type="ChEBI" id="CHEBI:57540"/>
        <dbReference type="ChEBI" id="CHEBI:57945"/>
        <dbReference type="ChEBI" id="CHEBI:606564"/>
        <dbReference type="EC" id="1.1.1.141"/>
    </reaction>
    <physiologicalReaction direction="left-to-right" evidence="19">
        <dbReference type="Rhea" id="RHEA:11877"/>
    </physiologicalReaction>
</comment>
<dbReference type="GO" id="GO:0016404">
    <property type="term" value="F:15-hydroxyprostaglandin dehydrogenase (NAD+) activity"/>
    <property type="evidence" value="ECO:0007669"/>
    <property type="project" value="UniProtKB-EC"/>
</dbReference>
<evidence type="ECO:0000256" key="16">
    <source>
        <dbReference type="ARBA" id="ARBA00048393"/>
    </source>
</evidence>
<evidence type="ECO:0000256" key="17">
    <source>
        <dbReference type="ARBA" id="ARBA00048535"/>
    </source>
</evidence>
<evidence type="ECO:0000256" key="18">
    <source>
        <dbReference type="ARBA" id="ARBA00048611"/>
    </source>
</evidence>
<comment type="function">
    <text evidence="9">Catalyzes the NAD-dependent dehydrogenation (oxidation) of a broad array of hydroxylated polyunsaturated fatty acids (mainly eicosanoids and docosanoids, including prostaglandins, lipoxins and resolvins), yielding their corresponding keto (oxo) metabolites. Decreases the levels of the pro-proliferative prostaglandins such as prostaglandin E2 (whose activity is increased in cancer because of an increase in the expression of cyclooxygenase 2) and generates oxo-fatty acid products that can profoundly influence cell function by abrogating pro-inflammatory cytokine expression. Converts resolvins E1, D1 and D2 to their oxo products, which represents a mode of resolvin inactivation. Resolvin E1 plays important roles during the resolution phase of acute inflammation, while resolvins D1 and D2 have a unique role in obesity-induced adipose inflammation.</text>
</comment>
<dbReference type="InterPro" id="IPR002347">
    <property type="entry name" value="SDR_fam"/>
</dbReference>
<evidence type="ECO:0000313" key="25">
    <source>
        <dbReference type="Proteomes" id="UP000824219"/>
    </source>
</evidence>
<comment type="catalytic activity">
    <reaction evidence="16">
        <text>resolvin D2 + NAD(+) = 7-oxoresolvin D2 + NADH + H(+)</text>
        <dbReference type="Rhea" id="RHEA:53584"/>
        <dbReference type="ChEBI" id="CHEBI:15378"/>
        <dbReference type="ChEBI" id="CHEBI:57540"/>
        <dbReference type="ChEBI" id="CHEBI:57945"/>
        <dbReference type="ChEBI" id="CHEBI:133367"/>
        <dbReference type="ChEBI" id="CHEBI:137497"/>
    </reaction>
    <physiologicalReaction direction="left-to-right" evidence="16">
        <dbReference type="Rhea" id="RHEA:53585"/>
    </physiologicalReaction>
</comment>
<comment type="catalytic activity">
    <reaction evidence="14">
        <text>(11R)-hydroxy-(5Z,8Z,12E,14Z)-eicosatetraenoate + NAD(+) = 11-oxo-(5Z,8Z,12E,14Z)-eicosatetraenoate + NADH + H(+)</text>
        <dbReference type="Rhea" id="RHEA:48640"/>
        <dbReference type="ChEBI" id="CHEBI:15378"/>
        <dbReference type="ChEBI" id="CHEBI:57540"/>
        <dbReference type="ChEBI" id="CHEBI:57945"/>
        <dbReference type="ChEBI" id="CHEBI:78836"/>
        <dbReference type="ChEBI" id="CHEBI:90697"/>
    </reaction>
    <physiologicalReaction direction="left-to-right" evidence="14">
        <dbReference type="Rhea" id="RHEA:48641"/>
    </physiologicalReaction>
</comment>
<dbReference type="PRINTS" id="PR00081">
    <property type="entry name" value="GDHRDH"/>
</dbReference>
<comment type="catalytic activity">
    <reaction evidence="15">
        <text>resolvin D1 + NAD(+) = 17-oxoresolvin D1 + NADH + H(+)</text>
        <dbReference type="Rhea" id="RHEA:50128"/>
        <dbReference type="ChEBI" id="CHEBI:15378"/>
        <dbReference type="ChEBI" id="CHEBI:57540"/>
        <dbReference type="ChEBI" id="CHEBI:57945"/>
        <dbReference type="ChEBI" id="CHEBI:132079"/>
        <dbReference type="ChEBI" id="CHEBI:132081"/>
    </reaction>
    <physiologicalReaction direction="left-to-right" evidence="15">
        <dbReference type="Rhea" id="RHEA:50129"/>
    </physiologicalReaction>
</comment>
<name>A0A9D3NDY9_9TELE</name>
<dbReference type="GO" id="GO:0047034">
    <property type="term" value="F:15-hydroxyicosatetraenoate dehydrogenase activity"/>
    <property type="evidence" value="ECO:0007669"/>
    <property type="project" value="UniProtKB-EC"/>
</dbReference>
<dbReference type="EMBL" id="JAHKSW010000018">
    <property type="protein sequence ID" value="KAG7320679.1"/>
    <property type="molecule type" value="Genomic_DNA"/>
</dbReference>
<dbReference type="InterPro" id="IPR020904">
    <property type="entry name" value="Sc_DH/Rdtase_CS"/>
</dbReference>
<proteinExistence type="inferred from homology"/>
<dbReference type="EC" id="1.1.1.232" evidence="5"/>
<dbReference type="InterPro" id="IPR036291">
    <property type="entry name" value="NAD(P)-bd_dom_sf"/>
</dbReference>
<keyword evidence="2" id="KW-0276">Fatty acid metabolism</keyword>
<comment type="catalytic activity">
    <reaction evidence="11">
        <text>resolvin D1 + NAD(+) = 8-oxoresolvin D1 + NADH + H(+)</text>
        <dbReference type="Rhea" id="RHEA:50124"/>
        <dbReference type="ChEBI" id="CHEBI:15378"/>
        <dbReference type="ChEBI" id="CHEBI:57540"/>
        <dbReference type="ChEBI" id="CHEBI:57945"/>
        <dbReference type="ChEBI" id="CHEBI:132079"/>
        <dbReference type="ChEBI" id="CHEBI:132080"/>
    </reaction>
    <physiologicalReaction direction="left-to-right" evidence="11">
        <dbReference type="Rhea" id="RHEA:50125"/>
    </physiologicalReaction>
</comment>
<dbReference type="Proteomes" id="UP000824219">
    <property type="component" value="Linkage Group LG18"/>
</dbReference>
<accession>A0A9D3NDY9</accession>
<evidence type="ECO:0000256" key="13">
    <source>
        <dbReference type="ARBA" id="ARBA00048140"/>
    </source>
</evidence>
<sequence>MLKGKVAVVTGSAQGLGKAFTHILLENGAQVAMLDVNEVMGQELQVQLNQQYGSDRTQFFKADVSLDQQFTDVFQKILSKLGHIDVWCNNAGIADEKSWEKTVSINLSGVVRGTYLVLEHMKKQNGGNGGVIINVASLAGLGPFPSAPVYTATKHGVVGFTRALAVASQVAGYGVRINALCPSFVRTALIDSFKQEDKTGQFHTLLPFTQSLMDKYIIIEVEQVAKAFLLLVKDESVNGAALTVTSEGAAYVTFPKEVETTPISL</sequence>
<evidence type="ECO:0000256" key="4">
    <source>
        <dbReference type="ARBA" id="ARBA00038968"/>
    </source>
</evidence>
<dbReference type="AlphaFoldDB" id="A0A9D3NDY9"/>
<evidence type="ECO:0000256" key="11">
    <source>
        <dbReference type="ARBA" id="ARBA00047672"/>
    </source>
</evidence>
<dbReference type="PRINTS" id="PR00080">
    <property type="entry name" value="SDRFAMILY"/>
</dbReference>
<keyword evidence="3" id="KW-0560">Oxidoreductase</keyword>
<evidence type="ECO:0000256" key="5">
    <source>
        <dbReference type="ARBA" id="ARBA00039060"/>
    </source>
</evidence>
<evidence type="ECO:0000313" key="24">
    <source>
        <dbReference type="EMBL" id="KAG7320679.1"/>
    </source>
</evidence>
<evidence type="ECO:0000256" key="6">
    <source>
        <dbReference type="ARBA" id="ARBA00040276"/>
    </source>
</evidence>
<evidence type="ECO:0000256" key="1">
    <source>
        <dbReference type="ARBA" id="ARBA00006484"/>
    </source>
</evidence>
<evidence type="ECO:0000256" key="8">
    <source>
        <dbReference type="ARBA" id="ARBA00042026"/>
    </source>
</evidence>
<comment type="catalytic activity">
    <reaction evidence="13">
        <text>15-oxo-(5S,6R)-dihydroxy-(7E,9E,11Z)-eicosatrienoate + NADH + H(+) = (5S,6R,15S)-trihydroxy-(7E,9E,11Z)-eicosatrienoate + NAD(+)</text>
        <dbReference type="Rhea" id="RHEA:41596"/>
        <dbReference type="ChEBI" id="CHEBI:15378"/>
        <dbReference type="ChEBI" id="CHEBI:57540"/>
        <dbReference type="ChEBI" id="CHEBI:57945"/>
        <dbReference type="ChEBI" id="CHEBI:78325"/>
        <dbReference type="ChEBI" id="CHEBI:78329"/>
    </reaction>
    <physiologicalReaction direction="left-to-right" evidence="13">
        <dbReference type="Rhea" id="RHEA:41597"/>
    </physiologicalReaction>
</comment>
<evidence type="ECO:0000256" key="22">
    <source>
        <dbReference type="ARBA" id="ARBA00049188"/>
    </source>
</evidence>
<evidence type="ECO:0000256" key="10">
    <source>
        <dbReference type="ARBA" id="ARBA00047325"/>
    </source>
</evidence>
<dbReference type="SUPFAM" id="SSF51735">
    <property type="entry name" value="NAD(P)-binding Rossmann-fold domains"/>
    <property type="match status" value="1"/>
</dbReference>
<comment type="catalytic activity">
    <reaction evidence="10">
        <text>prostaglandin E1 + NAD(+) = 15-oxoprostaglandin E1 + NADH + H(+)</text>
        <dbReference type="Rhea" id="RHEA:16477"/>
        <dbReference type="ChEBI" id="CHEBI:15378"/>
        <dbReference type="ChEBI" id="CHEBI:57397"/>
        <dbReference type="ChEBI" id="CHEBI:57401"/>
        <dbReference type="ChEBI" id="CHEBI:57540"/>
        <dbReference type="ChEBI" id="CHEBI:57945"/>
    </reaction>
    <physiologicalReaction direction="left-to-right" evidence="10">
        <dbReference type="Rhea" id="RHEA:16478"/>
    </physiologicalReaction>
</comment>
<dbReference type="Gene3D" id="3.40.50.720">
    <property type="entry name" value="NAD(P)-binding Rossmann-like Domain"/>
    <property type="match status" value="1"/>
</dbReference>